<dbReference type="GO" id="GO:0005975">
    <property type="term" value="P:carbohydrate metabolic process"/>
    <property type="evidence" value="ECO:0007669"/>
    <property type="project" value="InterPro"/>
</dbReference>
<evidence type="ECO:0000259" key="1">
    <source>
        <dbReference type="PROSITE" id="PS51910"/>
    </source>
</evidence>
<proteinExistence type="evidence at transcript level"/>
<feature type="non-terminal residue" evidence="2">
    <location>
        <position position="1"/>
    </location>
</feature>
<dbReference type="PANTHER" id="PTHR11177">
    <property type="entry name" value="CHITINASE"/>
    <property type="match status" value="1"/>
</dbReference>
<dbReference type="InterPro" id="IPR017853">
    <property type="entry name" value="GH"/>
</dbReference>
<dbReference type="GO" id="GO:0005576">
    <property type="term" value="C:extracellular region"/>
    <property type="evidence" value="ECO:0007669"/>
    <property type="project" value="TreeGrafter"/>
</dbReference>
<dbReference type="InterPro" id="IPR001223">
    <property type="entry name" value="Glyco_hydro18_cat"/>
</dbReference>
<evidence type="ECO:0000313" key="2">
    <source>
        <dbReference type="EMBL" id="ADJ38212.1"/>
    </source>
</evidence>
<feature type="domain" description="GH18" evidence="1">
    <location>
        <begin position="1"/>
        <end position="98"/>
    </location>
</feature>
<reference evidence="2" key="1">
    <citation type="journal article" date="2010" name="PLoS ONE">
        <title>Fungi unearthed: transcripts encoding lignocellulolytic and chitinolytic enzymes in forest soil.</title>
        <authorList>
            <person name="Kellner H."/>
            <person name="Vandenbol M."/>
        </authorList>
    </citation>
    <scope>NUCLEOTIDE SEQUENCE</scope>
</reference>
<dbReference type="Pfam" id="PF00704">
    <property type="entry name" value="Glyco_hydro_18"/>
    <property type="match status" value="1"/>
</dbReference>
<protein>
    <submittedName>
        <fullName evidence="2">Glycoside hydrolase family 18</fullName>
    </submittedName>
</protein>
<dbReference type="GO" id="GO:0004568">
    <property type="term" value="F:chitinase activity"/>
    <property type="evidence" value="ECO:0007669"/>
    <property type="project" value="TreeGrafter"/>
</dbReference>
<name>D9CI26_9FUNG</name>
<dbReference type="Gene3D" id="3.20.20.80">
    <property type="entry name" value="Glycosidases"/>
    <property type="match status" value="1"/>
</dbReference>
<dbReference type="AlphaFoldDB" id="D9CI26"/>
<dbReference type="PROSITE" id="PS51910">
    <property type="entry name" value="GH18_2"/>
    <property type="match status" value="1"/>
</dbReference>
<dbReference type="GO" id="GO:0008061">
    <property type="term" value="F:chitin binding"/>
    <property type="evidence" value="ECO:0007669"/>
    <property type="project" value="TreeGrafter"/>
</dbReference>
<sequence length="98" mass="10656">DFDWEYPNRIGLSCNAISPSDSANFLLFLQELREHSTVVQLEMNLVVTAAVGLTPFAGPDGSPMEDVAAFAEVLDHIEIMAYDVWGSWSSTVGPNAPL</sequence>
<dbReference type="PANTHER" id="PTHR11177:SF317">
    <property type="entry name" value="CHITINASE 12-RELATED"/>
    <property type="match status" value="1"/>
</dbReference>
<dbReference type="EMBL" id="GU734431">
    <property type="protein sequence ID" value="ADJ38212.1"/>
    <property type="molecule type" value="mRNA"/>
</dbReference>
<organism evidence="2">
    <name type="scientific">uncultured fungus</name>
    <dbReference type="NCBI Taxonomy" id="175245"/>
    <lineage>
        <taxon>Eukaryota</taxon>
        <taxon>Fungi</taxon>
        <taxon>environmental samples</taxon>
    </lineage>
</organism>
<dbReference type="SUPFAM" id="SSF51445">
    <property type="entry name" value="(Trans)glycosidases"/>
    <property type="match status" value="1"/>
</dbReference>
<feature type="non-terminal residue" evidence="2">
    <location>
        <position position="98"/>
    </location>
</feature>
<accession>D9CI26</accession>
<dbReference type="InterPro" id="IPR050314">
    <property type="entry name" value="Glycosyl_Hydrlase_18"/>
</dbReference>
<dbReference type="GO" id="GO:0006032">
    <property type="term" value="P:chitin catabolic process"/>
    <property type="evidence" value="ECO:0007669"/>
    <property type="project" value="TreeGrafter"/>
</dbReference>
<keyword evidence="2" id="KW-0378">Hydrolase</keyword>